<dbReference type="Pfam" id="PF13407">
    <property type="entry name" value="Peripla_BP_4"/>
    <property type="match status" value="1"/>
</dbReference>
<keyword evidence="7" id="KW-1185">Reference proteome</keyword>
<feature type="domain" description="Periplasmic binding protein" evidence="5">
    <location>
        <begin position="27"/>
        <end position="278"/>
    </location>
</feature>
<dbReference type="RefSeq" id="WP_345012550.1">
    <property type="nucleotide sequence ID" value="NZ_BAABFC010000012.1"/>
</dbReference>
<evidence type="ECO:0000256" key="4">
    <source>
        <dbReference type="SAM" id="SignalP"/>
    </source>
</evidence>
<organism evidence="6 7">
    <name type="scientific">Pseudaeromonas paramecii</name>
    <dbReference type="NCBI Taxonomy" id="2138166"/>
    <lineage>
        <taxon>Bacteria</taxon>
        <taxon>Pseudomonadati</taxon>
        <taxon>Pseudomonadota</taxon>
        <taxon>Gammaproteobacteria</taxon>
        <taxon>Aeromonadales</taxon>
        <taxon>Aeromonadaceae</taxon>
        <taxon>Pseudaeromonas</taxon>
    </lineage>
</organism>
<evidence type="ECO:0000313" key="6">
    <source>
        <dbReference type="EMBL" id="GAA4499492.1"/>
    </source>
</evidence>
<evidence type="ECO:0000313" key="7">
    <source>
        <dbReference type="Proteomes" id="UP001501321"/>
    </source>
</evidence>
<comment type="caution">
    <text evidence="6">The sequence shown here is derived from an EMBL/GenBank/DDBJ whole genome shotgun (WGS) entry which is preliminary data.</text>
</comment>
<comment type="similarity">
    <text evidence="2">Belongs to the bacterial solute-binding protein 2 family.</text>
</comment>
<evidence type="ECO:0000256" key="3">
    <source>
        <dbReference type="ARBA" id="ARBA00022729"/>
    </source>
</evidence>
<gene>
    <name evidence="6" type="ORF">GCM10023095_19750</name>
</gene>
<evidence type="ECO:0000259" key="5">
    <source>
        <dbReference type="Pfam" id="PF13407"/>
    </source>
</evidence>
<reference evidence="7" key="1">
    <citation type="journal article" date="2019" name="Int. J. Syst. Evol. Microbiol.">
        <title>The Global Catalogue of Microorganisms (GCM) 10K type strain sequencing project: providing services to taxonomists for standard genome sequencing and annotation.</title>
        <authorList>
            <consortium name="The Broad Institute Genomics Platform"/>
            <consortium name="The Broad Institute Genome Sequencing Center for Infectious Disease"/>
            <person name="Wu L."/>
            <person name="Ma J."/>
        </authorList>
    </citation>
    <scope>NUCLEOTIDE SEQUENCE [LARGE SCALE GENOMIC DNA]</scope>
    <source>
        <strain evidence="7">JCM 32226</strain>
    </source>
</reference>
<dbReference type="PANTHER" id="PTHR46847:SF1">
    <property type="entry name" value="D-ALLOSE-BINDING PERIPLASMIC PROTEIN-RELATED"/>
    <property type="match status" value="1"/>
</dbReference>
<protein>
    <recommendedName>
        <fullName evidence="5">Periplasmic binding protein domain-containing protein</fullName>
    </recommendedName>
</protein>
<evidence type="ECO:0000256" key="2">
    <source>
        <dbReference type="ARBA" id="ARBA00007639"/>
    </source>
</evidence>
<evidence type="ECO:0000256" key="1">
    <source>
        <dbReference type="ARBA" id="ARBA00004196"/>
    </source>
</evidence>
<dbReference type="EMBL" id="BAABFC010000012">
    <property type="protein sequence ID" value="GAA4499492.1"/>
    <property type="molecule type" value="Genomic_DNA"/>
</dbReference>
<feature type="signal peptide" evidence="4">
    <location>
        <begin position="1"/>
        <end position="24"/>
    </location>
</feature>
<keyword evidence="3 4" id="KW-0732">Signal</keyword>
<dbReference type="PANTHER" id="PTHR46847">
    <property type="entry name" value="D-ALLOSE-BINDING PERIPLASMIC PROTEIN-RELATED"/>
    <property type="match status" value="1"/>
</dbReference>
<accession>A0ABP8Q9B3</accession>
<dbReference type="SUPFAM" id="SSF53822">
    <property type="entry name" value="Periplasmic binding protein-like I"/>
    <property type="match status" value="1"/>
</dbReference>
<sequence length="307" mass="33140">MGWIRRYGLCCGLLLWWCSGAVLAECVGLVAGSGGKRFWSEVVMGAQLAGQDLGVKVHALLPMDEEDATQREAINRLVAMGCQGLVIAPSSAAREAHVSLLRKQGIATLYLDRDLPGERVAVVATNNGAAGELAAHRMAQALGRQGRVLLVRLKSGIPSTDARELGFARGAREAGLQLTYSPYLGLGVGEARSVLLRFLREAGRFDGVFSVNESTSLAVAAVLRDLGPTPAPLHIGFDLDPQLAQAIRDGRLYGVMVQQPRQLGYLAVQRLVDYLRGKRVEDHQLIPARFITAEELDRVENRALVAP</sequence>
<dbReference type="InterPro" id="IPR028082">
    <property type="entry name" value="Peripla_BP_I"/>
</dbReference>
<comment type="subcellular location">
    <subcellularLocation>
        <location evidence="1">Cell envelope</location>
    </subcellularLocation>
</comment>
<feature type="chain" id="PRO_5045479496" description="Periplasmic binding protein domain-containing protein" evidence="4">
    <location>
        <begin position="25"/>
        <end position="307"/>
    </location>
</feature>
<dbReference type="Proteomes" id="UP001501321">
    <property type="component" value="Unassembled WGS sequence"/>
</dbReference>
<name>A0ABP8Q9B3_9GAMM</name>
<dbReference type="InterPro" id="IPR025997">
    <property type="entry name" value="SBP_2_dom"/>
</dbReference>
<dbReference type="Gene3D" id="3.40.50.2300">
    <property type="match status" value="2"/>
</dbReference>
<proteinExistence type="inferred from homology"/>